<dbReference type="Pfam" id="PF07364">
    <property type="entry name" value="DUF1485"/>
    <property type="match status" value="1"/>
</dbReference>
<dbReference type="PIRSF" id="PIRSF012702">
    <property type="entry name" value="UCP012702"/>
    <property type="match status" value="1"/>
</dbReference>
<protein>
    <submittedName>
        <fullName evidence="4">Unannotated protein</fullName>
    </submittedName>
</protein>
<dbReference type="InterPro" id="IPR015995">
    <property type="entry name" value="MlrC_N"/>
</dbReference>
<feature type="region of interest" description="Disordered" evidence="1">
    <location>
        <begin position="484"/>
        <end position="504"/>
    </location>
</feature>
<name>A0A6J6E7N4_9ZZZZ</name>
<accession>A0A6J6E7N4</accession>
<evidence type="ECO:0000313" key="4">
    <source>
        <dbReference type="EMBL" id="CAB4571846.1"/>
    </source>
</evidence>
<evidence type="ECO:0000259" key="2">
    <source>
        <dbReference type="Pfam" id="PF07171"/>
    </source>
</evidence>
<evidence type="ECO:0000259" key="3">
    <source>
        <dbReference type="Pfam" id="PF07364"/>
    </source>
</evidence>
<dbReference type="InterPro" id="IPR010799">
    <property type="entry name" value="MlrC_C"/>
</dbReference>
<evidence type="ECO:0000256" key="1">
    <source>
        <dbReference type="SAM" id="MobiDB-lite"/>
    </source>
</evidence>
<dbReference type="Pfam" id="PF07171">
    <property type="entry name" value="MlrC_C"/>
    <property type="match status" value="1"/>
</dbReference>
<reference evidence="4" key="1">
    <citation type="submission" date="2020-05" db="EMBL/GenBank/DDBJ databases">
        <authorList>
            <person name="Chiriac C."/>
            <person name="Salcher M."/>
            <person name="Ghai R."/>
            <person name="Kavagutti S V."/>
        </authorList>
    </citation>
    <scope>NUCLEOTIDE SEQUENCE</scope>
</reference>
<feature type="domain" description="Microcystin LR degradation protein MlrC N-terminal" evidence="3">
    <location>
        <begin position="9"/>
        <end position="289"/>
    </location>
</feature>
<sequence length="504" mass="52238">MGTASGPRRVGIAGFEHETNTFRSGSTPLADVTIRRGDELLVERGRRTYAGGMFDGIDEIGATAVPLVIAGAQPSGPLEREAYLGIRDELVASIVAAELDAVVLQLHGAAVAEGVDDVEADLGAAMRAAVGSEVAVVGSLDLHANLTSATLAPYDALTCVKYYPHTDMYDRGREAVQWLGRWFAGERFATHVERLPWLLMPTATDVAGPAAALELCDAAEREPGVLDATFVHGFPLADGPAVGASVLVTAVEGVADPAAVASRLAGRIWARRGEFEVELHDPATAVALALEAARDVAIGRGPVVLAETSDNPGGGGVGDGTHLLRALLGAGATGLFGSVLDPASASAAHAAGVGATITVSLGGRLDPTSGPPIEATAEVLALSDGRYELRGVGWQIDLGASALMRIGAMDVVVTSASQQVFDDGPFTIHGVDVRTAPLVAVKSANHFRAYYGRIARAIVPVLGPGLSAQTTTLPWERVQRPIWPLDPDTTYPDTSYPDTSYPAP</sequence>
<proteinExistence type="predicted"/>
<dbReference type="EMBL" id="CAEZSR010000100">
    <property type="protein sequence ID" value="CAB4571846.1"/>
    <property type="molecule type" value="Genomic_DNA"/>
</dbReference>
<feature type="compositionally biased region" description="Low complexity" evidence="1">
    <location>
        <begin position="486"/>
        <end position="504"/>
    </location>
</feature>
<organism evidence="4">
    <name type="scientific">freshwater metagenome</name>
    <dbReference type="NCBI Taxonomy" id="449393"/>
    <lineage>
        <taxon>unclassified sequences</taxon>
        <taxon>metagenomes</taxon>
        <taxon>ecological metagenomes</taxon>
    </lineage>
</organism>
<gene>
    <name evidence="4" type="ORF">UFOPK1493_02448</name>
</gene>
<dbReference type="InterPro" id="IPR009197">
    <property type="entry name" value="MlrC"/>
</dbReference>
<feature type="domain" description="Microcystin LR degradation protein MlrC C-terminal" evidence="2">
    <location>
        <begin position="305"/>
        <end position="477"/>
    </location>
</feature>
<dbReference type="AlphaFoldDB" id="A0A6J6E7N4"/>